<feature type="domain" description="Zn(2)-C6 fungal-type" evidence="5">
    <location>
        <begin position="22"/>
        <end position="51"/>
    </location>
</feature>
<dbReference type="EMBL" id="KZ826319">
    <property type="protein sequence ID" value="PYI10967.1"/>
    <property type="molecule type" value="Genomic_DNA"/>
</dbReference>
<organism evidence="6 7">
    <name type="scientific">Aspergillus sclerotiicarbonarius (strain CBS 121057 / IBT 28362)</name>
    <dbReference type="NCBI Taxonomy" id="1448318"/>
    <lineage>
        <taxon>Eukaryota</taxon>
        <taxon>Fungi</taxon>
        <taxon>Dikarya</taxon>
        <taxon>Ascomycota</taxon>
        <taxon>Pezizomycotina</taxon>
        <taxon>Eurotiomycetes</taxon>
        <taxon>Eurotiomycetidae</taxon>
        <taxon>Eurotiales</taxon>
        <taxon>Aspergillaceae</taxon>
        <taxon>Aspergillus</taxon>
        <taxon>Aspergillus subgen. Circumdati</taxon>
    </lineage>
</organism>
<keyword evidence="1" id="KW-0805">Transcription regulation</keyword>
<dbReference type="GO" id="GO:0003677">
    <property type="term" value="F:DNA binding"/>
    <property type="evidence" value="ECO:0007669"/>
    <property type="project" value="UniProtKB-KW"/>
</dbReference>
<keyword evidence="7" id="KW-1185">Reference proteome</keyword>
<dbReference type="InterPro" id="IPR001138">
    <property type="entry name" value="Zn2Cys6_DnaBD"/>
</dbReference>
<keyword evidence="3" id="KW-0804">Transcription</keyword>
<gene>
    <name evidence="6" type="ORF">BO78DRAFT_448470</name>
</gene>
<dbReference type="PANTHER" id="PTHR47655:SF3">
    <property type="entry name" value="ZN(II)2CYS6 TRANSCRIPTION FACTOR (EUROFUNG)"/>
    <property type="match status" value="1"/>
</dbReference>
<evidence type="ECO:0000256" key="2">
    <source>
        <dbReference type="ARBA" id="ARBA00023125"/>
    </source>
</evidence>
<dbReference type="GO" id="GO:0000981">
    <property type="term" value="F:DNA-binding transcription factor activity, RNA polymerase II-specific"/>
    <property type="evidence" value="ECO:0007669"/>
    <property type="project" value="InterPro"/>
</dbReference>
<evidence type="ECO:0000313" key="7">
    <source>
        <dbReference type="Proteomes" id="UP000248423"/>
    </source>
</evidence>
<dbReference type="PROSITE" id="PS00463">
    <property type="entry name" value="ZN2_CY6_FUNGAL_1"/>
    <property type="match status" value="1"/>
</dbReference>
<dbReference type="InterPro" id="IPR052783">
    <property type="entry name" value="Metabolic/Drug-Res_Regulator"/>
</dbReference>
<keyword evidence="4" id="KW-0539">Nucleus</keyword>
<evidence type="ECO:0000256" key="3">
    <source>
        <dbReference type="ARBA" id="ARBA00023163"/>
    </source>
</evidence>
<keyword evidence="2" id="KW-0238">DNA-binding</keyword>
<dbReference type="AlphaFoldDB" id="A0A319EKZ9"/>
<dbReference type="OrthoDB" id="4151048at2759"/>
<dbReference type="InterPro" id="IPR036864">
    <property type="entry name" value="Zn2-C6_fun-type_DNA-bd_sf"/>
</dbReference>
<dbReference type="Gene3D" id="4.10.240.10">
    <property type="entry name" value="Zn(2)-C6 fungal-type DNA-binding domain"/>
    <property type="match status" value="1"/>
</dbReference>
<dbReference type="SMART" id="SM00066">
    <property type="entry name" value="GAL4"/>
    <property type="match status" value="1"/>
</dbReference>
<proteinExistence type="predicted"/>
<dbReference type="PANTHER" id="PTHR47655">
    <property type="entry name" value="QUINIC ACID UTILIZATION ACTIVATOR"/>
    <property type="match status" value="1"/>
</dbReference>
<dbReference type="GO" id="GO:0008270">
    <property type="term" value="F:zinc ion binding"/>
    <property type="evidence" value="ECO:0007669"/>
    <property type="project" value="InterPro"/>
</dbReference>
<accession>A0A319EKZ9</accession>
<name>A0A319EKZ9_ASPSB</name>
<dbReference type="SUPFAM" id="SSF57701">
    <property type="entry name" value="Zn2/Cys6 DNA-binding domain"/>
    <property type="match status" value="1"/>
</dbReference>
<dbReference type="GO" id="GO:0009893">
    <property type="term" value="P:positive regulation of metabolic process"/>
    <property type="evidence" value="ECO:0007669"/>
    <property type="project" value="UniProtKB-ARBA"/>
</dbReference>
<evidence type="ECO:0000313" key="6">
    <source>
        <dbReference type="EMBL" id="PYI10967.1"/>
    </source>
</evidence>
<evidence type="ECO:0000256" key="1">
    <source>
        <dbReference type="ARBA" id="ARBA00023015"/>
    </source>
</evidence>
<sequence length="246" mass="26887">MTTPMQSSSSGSAVCRKRVYKACDRCRVKKAKCNGLRPCVRCKSDNAICFYGTRHKAHEKSYPTGYAEALERQHEWLVDGLQQLYRRMRDGEGWPGGPVNLDHHGHPCSNELLTRLGALDERKGEHFEEDTGAMQHRLWSASTTGSGLNPLNHSFSLASPTLNRQPPLPPACIAPSSVWPPIQAFSFPVDGDGISTPMSNPMLGITELRNSPNADLGSKYTGGVDPVRHTDASTAFLFEPQGVGLA</sequence>
<dbReference type="STRING" id="1448318.A0A319EKZ9"/>
<dbReference type="CDD" id="cd00067">
    <property type="entry name" value="GAL4"/>
    <property type="match status" value="1"/>
</dbReference>
<evidence type="ECO:0000259" key="5">
    <source>
        <dbReference type="PROSITE" id="PS50048"/>
    </source>
</evidence>
<evidence type="ECO:0000256" key="4">
    <source>
        <dbReference type="ARBA" id="ARBA00023242"/>
    </source>
</evidence>
<dbReference type="VEuPathDB" id="FungiDB:BO78DRAFT_448470"/>
<dbReference type="Pfam" id="PF00172">
    <property type="entry name" value="Zn_clus"/>
    <property type="match status" value="1"/>
</dbReference>
<dbReference type="Proteomes" id="UP000248423">
    <property type="component" value="Unassembled WGS sequence"/>
</dbReference>
<reference evidence="6 7" key="1">
    <citation type="submission" date="2018-02" db="EMBL/GenBank/DDBJ databases">
        <title>The genomes of Aspergillus section Nigri reveals drivers in fungal speciation.</title>
        <authorList>
            <consortium name="DOE Joint Genome Institute"/>
            <person name="Vesth T.C."/>
            <person name="Nybo J."/>
            <person name="Theobald S."/>
            <person name="Brandl J."/>
            <person name="Frisvad J.C."/>
            <person name="Nielsen K.F."/>
            <person name="Lyhne E.K."/>
            <person name="Kogle M.E."/>
            <person name="Kuo A."/>
            <person name="Riley R."/>
            <person name="Clum A."/>
            <person name="Nolan M."/>
            <person name="Lipzen A."/>
            <person name="Salamov A."/>
            <person name="Henrissat B."/>
            <person name="Wiebenga A."/>
            <person name="De vries R.P."/>
            <person name="Grigoriev I.V."/>
            <person name="Mortensen U.H."/>
            <person name="Andersen M.R."/>
            <person name="Baker S.E."/>
        </authorList>
    </citation>
    <scope>NUCLEOTIDE SEQUENCE [LARGE SCALE GENOMIC DNA]</scope>
    <source>
        <strain evidence="6 7">CBS 121057</strain>
    </source>
</reference>
<protein>
    <recommendedName>
        <fullName evidence="5">Zn(2)-C6 fungal-type domain-containing protein</fullName>
    </recommendedName>
</protein>
<dbReference type="PROSITE" id="PS50048">
    <property type="entry name" value="ZN2_CY6_FUNGAL_2"/>
    <property type="match status" value="1"/>
</dbReference>